<evidence type="ECO:0000256" key="4">
    <source>
        <dbReference type="ARBA" id="ARBA00022842"/>
    </source>
</evidence>
<dbReference type="InterPro" id="IPR005299">
    <property type="entry name" value="MeTrfase_7"/>
</dbReference>
<dbReference type="PANTHER" id="PTHR31009">
    <property type="entry name" value="S-ADENOSYL-L-METHIONINE:CARBOXYL METHYLTRANSFERASE FAMILY PROTEIN"/>
    <property type="match status" value="1"/>
</dbReference>
<dbReference type="Proteomes" id="UP001396334">
    <property type="component" value="Unassembled WGS sequence"/>
</dbReference>
<reference evidence="5 6" key="1">
    <citation type="journal article" date="2024" name="G3 (Bethesda)">
        <title>Genome assembly of Hibiscus sabdariffa L. provides insights into metabolisms of medicinal natural products.</title>
        <authorList>
            <person name="Kim T."/>
        </authorList>
    </citation>
    <scope>NUCLEOTIDE SEQUENCE [LARGE SCALE GENOMIC DNA]</scope>
    <source>
        <strain evidence="5">TK-2024</strain>
        <tissue evidence="5">Old leaves</tissue>
    </source>
</reference>
<dbReference type="InterPro" id="IPR029063">
    <property type="entry name" value="SAM-dependent_MTases_sf"/>
</dbReference>
<organism evidence="5 6">
    <name type="scientific">Hibiscus sabdariffa</name>
    <name type="common">roselle</name>
    <dbReference type="NCBI Taxonomy" id="183260"/>
    <lineage>
        <taxon>Eukaryota</taxon>
        <taxon>Viridiplantae</taxon>
        <taxon>Streptophyta</taxon>
        <taxon>Embryophyta</taxon>
        <taxon>Tracheophyta</taxon>
        <taxon>Spermatophyta</taxon>
        <taxon>Magnoliopsida</taxon>
        <taxon>eudicotyledons</taxon>
        <taxon>Gunneridae</taxon>
        <taxon>Pentapetalae</taxon>
        <taxon>rosids</taxon>
        <taxon>malvids</taxon>
        <taxon>Malvales</taxon>
        <taxon>Malvaceae</taxon>
        <taxon>Malvoideae</taxon>
        <taxon>Hibiscus</taxon>
    </lineage>
</organism>
<dbReference type="InterPro" id="IPR042086">
    <property type="entry name" value="MeTrfase_capping"/>
</dbReference>
<name>A0ABR2S4N5_9ROSI</name>
<evidence type="ECO:0000256" key="3">
    <source>
        <dbReference type="ARBA" id="ARBA00022723"/>
    </source>
</evidence>
<evidence type="ECO:0000256" key="1">
    <source>
        <dbReference type="ARBA" id="ARBA00022603"/>
    </source>
</evidence>
<evidence type="ECO:0000313" key="6">
    <source>
        <dbReference type="Proteomes" id="UP001396334"/>
    </source>
</evidence>
<keyword evidence="3" id="KW-0479">Metal-binding</keyword>
<sequence length="333" mass="37418">MILRVLPTLNDALRKTFSKRLPASTFEMADLGCSSGPNIFLIISQVIDSIHGICQQAQFKVPEIRVFLNDLPGNDFNAIFQSVPGFFERLNKAKGKMVEPCFIVGVPGSFYGRLFPTRSLHFVHSFNCLHWLSKIPPGLKDTNKGTICITKSSPGSVIKAYAKQFETDFSAFLSSRSQELMPGGQMLLLFQGRHSQNRSTEDCVFALLGQSLVDLVSEGVAKEADVDSFNLPFYKPWKGELHEIIEREGSFGVDRMEISEVDWVSRDNDDVEFPSGQYLSNIVRAASEQMISRHFGDAVTDSLFIKYATNIEEHIRHQNKGKLVNFLVLITRK</sequence>
<accession>A0ABR2S4N5</accession>
<keyword evidence="4" id="KW-0460">Magnesium</keyword>
<keyword evidence="1" id="KW-0489">Methyltransferase</keyword>
<dbReference type="SUPFAM" id="SSF53335">
    <property type="entry name" value="S-adenosyl-L-methionine-dependent methyltransferases"/>
    <property type="match status" value="1"/>
</dbReference>
<keyword evidence="2" id="KW-0808">Transferase</keyword>
<proteinExistence type="predicted"/>
<dbReference type="Gene3D" id="3.40.50.150">
    <property type="entry name" value="Vaccinia Virus protein VP39"/>
    <property type="match status" value="1"/>
</dbReference>
<dbReference type="Gene3D" id="1.10.1200.270">
    <property type="entry name" value="Methyltransferase, alpha-helical capping domain"/>
    <property type="match status" value="1"/>
</dbReference>
<comment type="caution">
    <text evidence="5">The sequence shown here is derived from an EMBL/GenBank/DDBJ whole genome shotgun (WGS) entry which is preliminary data.</text>
</comment>
<protein>
    <submittedName>
        <fullName evidence="5">Uncharacterized protein</fullName>
    </submittedName>
</protein>
<gene>
    <name evidence="5" type="ORF">V6N11_054389</name>
</gene>
<dbReference type="EMBL" id="JBBPBN010000017">
    <property type="protein sequence ID" value="KAK9019882.1"/>
    <property type="molecule type" value="Genomic_DNA"/>
</dbReference>
<keyword evidence="6" id="KW-1185">Reference proteome</keyword>
<evidence type="ECO:0000256" key="2">
    <source>
        <dbReference type="ARBA" id="ARBA00022679"/>
    </source>
</evidence>
<evidence type="ECO:0000313" key="5">
    <source>
        <dbReference type="EMBL" id="KAK9019882.1"/>
    </source>
</evidence>
<dbReference type="Pfam" id="PF03492">
    <property type="entry name" value="Methyltransf_7"/>
    <property type="match status" value="1"/>
</dbReference>